<reference evidence="3 4" key="1">
    <citation type="journal article" date="2013" name="BMC Genomics">
        <title>The miniature genome of a carnivorous plant Genlisea aurea contains a low number of genes and short non-coding sequences.</title>
        <authorList>
            <person name="Leushkin E.V."/>
            <person name="Sutormin R.A."/>
            <person name="Nabieva E.R."/>
            <person name="Penin A.A."/>
            <person name="Kondrashov A.S."/>
            <person name="Logacheva M.D."/>
        </authorList>
    </citation>
    <scope>NUCLEOTIDE SEQUENCE [LARGE SCALE GENOMIC DNA]</scope>
</reference>
<name>S8CAU0_9LAMI</name>
<dbReference type="InterPro" id="IPR047021">
    <property type="entry name" value="REXO1/3/4-like"/>
</dbReference>
<dbReference type="GO" id="GO:0003676">
    <property type="term" value="F:nucleic acid binding"/>
    <property type="evidence" value="ECO:0007669"/>
    <property type="project" value="InterPro"/>
</dbReference>
<dbReference type="GO" id="GO:0005634">
    <property type="term" value="C:nucleus"/>
    <property type="evidence" value="ECO:0007669"/>
    <property type="project" value="TreeGrafter"/>
</dbReference>
<dbReference type="InterPro" id="IPR012337">
    <property type="entry name" value="RNaseH-like_sf"/>
</dbReference>
<evidence type="ECO:0000313" key="3">
    <source>
        <dbReference type="EMBL" id="EPS63965.1"/>
    </source>
</evidence>
<evidence type="ECO:0000313" key="4">
    <source>
        <dbReference type="Proteomes" id="UP000015453"/>
    </source>
</evidence>
<dbReference type="Proteomes" id="UP000015453">
    <property type="component" value="Unassembled WGS sequence"/>
</dbReference>
<evidence type="ECO:0000256" key="2">
    <source>
        <dbReference type="ARBA" id="ARBA00022801"/>
    </source>
</evidence>
<dbReference type="PANTHER" id="PTHR12801">
    <property type="entry name" value="RNA EXONUCLEASE REXO1 / RECO3 FAMILY MEMBER-RELATED"/>
    <property type="match status" value="1"/>
</dbReference>
<keyword evidence="2" id="KW-0378">Hydrolase</keyword>
<keyword evidence="4" id="KW-1185">Reference proteome</keyword>
<organism evidence="3 4">
    <name type="scientific">Genlisea aurea</name>
    <dbReference type="NCBI Taxonomy" id="192259"/>
    <lineage>
        <taxon>Eukaryota</taxon>
        <taxon>Viridiplantae</taxon>
        <taxon>Streptophyta</taxon>
        <taxon>Embryophyta</taxon>
        <taxon>Tracheophyta</taxon>
        <taxon>Spermatophyta</taxon>
        <taxon>Magnoliopsida</taxon>
        <taxon>eudicotyledons</taxon>
        <taxon>Gunneridae</taxon>
        <taxon>Pentapetalae</taxon>
        <taxon>asterids</taxon>
        <taxon>lamiids</taxon>
        <taxon>Lamiales</taxon>
        <taxon>Lentibulariaceae</taxon>
        <taxon>Genlisea</taxon>
    </lineage>
</organism>
<evidence type="ECO:0000256" key="1">
    <source>
        <dbReference type="ARBA" id="ARBA00022722"/>
    </source>
</evidence>
<comment type="caution">
    <text evidence="3">The sequence shown here is derived from an EMBL/GenBank/DDBJ whole genome shotgun (WGS) entry which is preliminary data.</text>
</comment>
<dbReference type="AlphaFoldDB" id="S8CAU0"/>
<dbReference type="Gene3D" id="3.30.420.10">
    <property type="entry name" value="Ribonuclease H-like superfamily/Ribonuclease H"/>
    <property type="match status" value="1"/>
</dbReference>
<dbReference type="EMBL" id="AUSU01005132">
    <property type="protein sequence ID" value="EPS63965.1"/>
    <property type="molecule type" value="Genomic_DNA"/>
</dbReference>
<accession>S8CAU0</accession>
<dbReference type="PANTHER" id="PTHR12801:SF45">
    <property type="entry name" value="RNA EXONUCLEASE 4"/>
    <property type="match status" value="1"/>
</dbReference>
<keyword evidence="1" id="KW-0540">Nuclease</keyword>
<dbReference type="SUPFAM" id="SSF53098">
    <property type="entry name" value="Ribonuclease H-like"/>
    <property type="match status" value="1"/>
</dbReference>
<sequence>DGRSRSLKALAEEFLGVGIQNGVHCPIEDARAAMMLYQMNRKEWERSKKDFIRLKDKQRKRKLKNQLK</sequence>
<feature type="non-terminal residue" evidence="3">
    <location>
        <position position="68"/>
    </location>
</feature>
<proteinExistence type="predicted"/>
<feature type="non-terminal residue" evidence="3">
    <location>
        <position position="1"/>
    </location>
</feature>
<dbReference type="GO" id="GO:0004527">
    <property type="term" value="F:exonuclease activity"/>
    <property type="evidence" value="ECO:0007669"/>
    <property type="project" value="UniProtKB-KW"/>
</dbReference>
<keyword evidence="3" id="KW-0269">Exonuclease</keyword>
<gene>
    <name evidence="3" type="ORF">M569_10818</name>
</gene>
<dbReference type="OrthoDB" id="16516at2759"/>
<dbReference type="InterPro" id="IPR036397">
    <property type="entry name" value="RNaseH_sf"/>
</dbReference>
<protein>
    <submittedName>
        <fullName evidence="3">Exonuclease-like protein</fullName>
    </submittedName>
</protein>